<comment type="caution">
    <text evidence="8">The sequence shown here is derived from an EMBL/GenBank/DDBJ whole genome shotgun (WGS) entry which is preliminary data.</text>
</comment>
<evidence type="ECO:0000256" key="7">
    <source>
        <dbReference type="SAM" id="Phobius"/>
    </source>
</evidence>
<evidence type="ECO:0000256" key="6">
    <source>
        <dbReference type="SAM" id="MobiDB-lite"/>
    </source>
</evidence>
<reference evidence="8 9" key="1">
    <citation type="submission" date="2020-08" db="EMBL/GenBank/DDBJ databases">
        <title>Sequencing the genomes of 1000 actinobacteria strains.</title>
        <authorList>
            <person name="Klenk H.-P."/>
        </authorList>
    </citation>
    <scope>NUCLEOTIDE SEQUENCE [LARGE SCALE GENOMIC DNA]</scope>
    <source>
        <strain evidence="8 9">DSM 22826</strain>
    </source>
</reference>
<proteinExistence type="predicted"/>
<evidence type="ECO:0000313" key="9">
    <source>
        <dbReference type="Proteomes" id="UP000523000"/>
    </source>
</evidence>
<evidence type="ECO:0000313" key="8">
    <source>
        <dbReference type="EMBL" id="MBB2993883.1"/>
    </source>
</evidence>
<keyword evidence="4 7" id="KW-1133">Transmembrane helix</keyword>
<keyword evidence="5 7" id="KW-0472">Membrane</keyword>
<dbReference type="InterPro" id="IPR022781">
    <property type="entry name" value="Flagellar_biosynth_FliO"/>
</dbReference>
<feature type="transmembrane region" description="Helical" evidence="7">
    <location>
        <begin position="6"/>
        <end position="24"/>
    </location>
</feature>
<keyword evidence="8" id="KW-0969">Cilium</keyword>
<comment type="subcellular location">
    <subcellularLocation>
        <location evidence="1">Cell membrane</location>
    </subcellularLocation>
</comment>
<gene>
    <name evidence="8" type="ORF">E9229_000074</name>
</gene>
<keyword evidence="3 7" id="KW-0812">Transmembrane</keyword>
<dbReference type="GO" id="GO:0016020">
    <property type="term" value="C:membrane"/>
    <property type="evidence" value="ECO:0007669"/>
    <property type="project" value="InterPro"/>
</dbReference>
<evidence type="ECO:0000256" key="5">
    <source>
        <dbReference type="ARBA" id="ARBA00023136"/>
    </source>
</evidence>
<dbReference type="RefSeq" id="WP_183509236.1">
    <property type="nucleotide sequence ID" value="NZ_BAABGK010000010.1"/>
</dbReference>
<evidence type="ECO:0000256" key="2">
    <source>
        <dbReference type="ARBA" id="ARBA00022475"/>
    </source>
</evidence>
<evidence type="ECO:0000256" key="1">
    <source>
        <dbReference type="ARBA" id="ARBA00004236"/>
    </source>
</evidence>
<organism evidence="8 9">
    <name type="scientific">Paeniglutamicibacter cryotolerans</name>
    <dbReference type="NCBI Taxonomy" id="670079"/>
    <lineage>
        <taxon>Bacteria</taxon>
        <taxon>Bacillati</taxon>
        <taxon>Actinomycetota</taxon>
        <taxon>Actinomycetes</taxon>
        <taxon>Micrococcales</taxon>
        <taxon>Micrococcaceae</taxon>
        <taxon>Paeniglutamicibacter</taxon>
    </lineage>
</organism>
<name>A0A839QE63_9MICC</name>
<keyword evidence="8" id="KW-0966">Cell projection</keyword>
<dbReference type="AlphaFoldDB" id="A0A839QE63"/>
<keyword evidence="8" id="KW-0282">Flagellum</keyword>
<accession>A0A839QE63</accession>
<keyword evidence="9" id="KW-1185">Reference proteome</keyword>
<dbReference type="GO" id="GO:0044781">
    <property type="term" value="P:bacterial-type flagellum organization"/>
    <property type="evidence" value="ECO:0007669"/>
    <property type="project" value="InterPro"/>
</dbReference>
<protein>
    <submittedName>
        <fullName evidence="8">Flagellar protein FliO/FliZ</fullName>
    </submittedName>
</protein>
<dbReference type="EMBL" id="JACHVS010000001">
    <property type="protein sequence ID" value="MBB2993883.1"/>
    <property type="molecule type" value="Genomic_DNA"/>
</dbReference>
<sequence length="181" mass="19253">MDTFFLLLRVLVSLAAVLGLLFYLRKRLLPRFASAATGEVRIIERHGVGPKSSVVLLESGSKRYLLGVGEASVNVLDSYDAPEVQEPELPVSTGTGPRFALSLLKASGPAAPEPKHARAGFDQDAEPGLAAFDELLDPSRRSRRTVPGPLRPQATGVLAGSILSPATWKQAAEALKRSISA</sequence>
<feature type="region of interest" description="Disordered" evidence="6">
    <location>
        <begin position="136"/>
        <end position="155"/>
    </location>
</feature>
<evidence type="ECO:0000256" key="3">
    <source>
        <dbReference type="ARBA" id="ARBA00022692"/>
    </source>
</evidence>
<dbReference type="Proteomes" id="UP000523000">
    <property type="component" value="Unassembled WGS sequence"/>
</dbReference>
<dbReference type="Pfam" id="PF04347">
    <property type="entry name" value="FliO"/>
    <property type="match status" value="1"/>
</dbReference>
<evidence type="ECO:0000256" key="4">
    <source>
        <dbReference type="ARBA" id="ARBA00022989"/>
    </source>
</evidence>
<keyword evidence="2" id="KW-1003">Cell membrane</keyword>